<protein>
    <submittedName>
        <fullName evidence="2">Uncharacterized protein</fullName>
    </submittedName>
</protein>
<sequence>MKNGAEQLQYDQILRLLAGTRKGCPYTKQGRKNQALRAGLAPARVKSPHHRPGNNLTNKLWLSQGSNQNDKYEYKRPSFLPLSRLRPNECDTR</sequence>
<feature type="region of interest" description="Disordered" evidence="1">
    <location>
        <begin position="23"/>
        <end position="61"/>
    </location>
</feature>
<dbReference type="AlphaFoldDB" id="A0A562RFE2"/>
<evidence type="ECO:0000256" key="1">
    <source>
        <dbReference type="SAM" id="MobiDB-lite"/>
    </source>
</evidence>
<gene>
    <name evidence="2" type="ORF">LZ24_02714</name>
</gene>
<dbReference type="Proteomes" id="UP000318307">
    <property type="component" value="Unassembled WGS sequence"/>
</dbReference>
<keyword evidence="3" id="KW-1185">Reference proteome</keyword>
<evidence type="ECO:0000313" key="3">
    <source>
        <dbReference type="Proteomes" id="UP000318307"/>
    </source>
</evidence>
<organism evidence="2 3">
    <name type="scientific">Desulfobotulus alkaliphilus</name>
    <dbReference type="NCBI Taxonomy" id="622671"/>
    <lineage>
        <taxon>Bacteria</taxon>
        <taxon>Pseudomonadati</taxon>
        <taxon>Thermodesulfobacteriota</taxon>
        <taxon>Desulfobacteria</taxon>
        <taxon>Desulfobacterales</taxon>
        <taxon>Desulfobacteraceae</taxon>
        <taxon>Desulfobotulus</taxon>
    </lineage>
</organism>
<proteinExistence type="predicted"/>
<accession>A0A562RFE2</accession>
<dbReference type="EMBL" id="VLLC01000025">
    <property type="protein sequence ID" value="TWI67785.1"/>
    <property type="molecule type" value="Genomic_DNA"/>
</dbReference>
<reference evidence="2 3" key="1">
    <citation type="submission" date="2019-07" db="EMBL/GenBank/DDBJ databases">
        <title>Genome sequencing of 100 strains of the haloalkaliphilic chemolithoautotrophic sulfur-oxidizing bacterium Thioalkalivibrio.</title>
        <authorList>
            <person name="Muyzer G."/>
        </authorList>
    </citation>
    <scope>NUCLEOTIDE SEQUENCE [LARGE SCALE GENOMIC DNA]</scope>
    <source>
        <strain evidence="2 3">ASO4-4</strain>
    </source>
</reference>
<name>A0A562RFE2_9BACT</name>
<comment type="caution">
    <text evidence="2">The sequence shown here is derived from an EMBL/GenBank/DDBJ whole genome shotgun (WGS) entry which is preliminary data.</text>
</comment>
<evidence type="ECO:0000313" key="2">
    <source>
        <dbReference type="EMBL" id="TWI67785.1"/>
    </source>
</evidence>